<evidence type="ECO:0000313" key="3">
    <source>
        <dbReference type="Proteomes" id="UP000823775"/>
    </source>
</evidence>
<evidence type="ECO:0000256" key="1">
    <source>
        <dbReference type="SAM" id="MobiDB-lite"/>
    </source>
</evidence>
<dbReference type="EMBL" id="JACEIK010004601">
    <property type="protein sequence ID" value="MCD9645917.1"/>
    <property type="molecule type" value="Genomic_DNA"/>
</dbReference>
<sequence length="176" mass="19493">MRSRGCLAGQSTRTTPPLTEGPMGNPIVYVPALSTTNVDIRGAIQMLTQLVAAQTQRQEIVSTMKARMDHYVYSLGTHLAGDCTSSLLNKEMDICRLMAYAQQMEDLKKKIRVDKDSNQHKMARLAGYNDHTPTGTSLMGDHHIGNHLPQVHHLPDIGMIGEVKMDKARTLEHSDS</sequence>
<proteinExistence type="predicted"/>
<gene>
    <name evidence="2" type="ORF">HAX54_035322</name>
</gene>
<dbReference type="Proteomes" id="UP000823775">
    <property type="component" value="Unassembled WGS sequence"/>
</dbReference>
<feature type="region of interest" description="Disordered" evidence="1">
    <location>
        <begin position="1"/>
        <end position="24"/>
    </location>
</feature>
<name>A0ABS8VG86_DATST</name>
<keyword evidence="3" id="KW-1185">Reference proteome</keyword>
<organism evidence="2 3">
    <name type="scientific">Datura stramonium</name>
    <name type="common">Jimsonweed</name>
    <name type="synonym">Common thornapple</name>
    <dbReference type="NCBI Taxonomy" id="4076"/>
    <lineage>
        <taxon>Eukaryota</taxon>
        <taxon>Viridiplantae</taxon>
        <taxon>Streptophyta</taxon>
        <taxon>Embryophyta</taxon>
        <taxon>Tracheophyta</taxon>
        <taxon>Spermatophyta</taxon>
        <taxon>Magnoliopsida</taxon>
        <taxon>eudicotyledons</taxon>
        <taxon>Gunneridae</taxon>
        <taxon>Pentapetalae</taxon>
        <taxon>asterids</taxon>
        <taxon>lamiids</taxon>
        <taxon>Solanales</taxon>
        <taxon>Solanaceae</taxon>
        <taxon>Solanoideae</taxon>
        <taxon>Datureae</taxon>
        <taxon>Datura</taxon>
    </lineage>
</organism>
<accession>A0ABS8VG86</accession>
<comment type="caution">
    <text evidence="2">The sequence shown here is derived from an EMBL/GenBank/DDBJ whole genome shotgun (WGS) entry which is preliminary data.</text>
</comment>
<protein>
    <submittedName>
        <fullName evidence="2">Uncharacterized protein</fullName>
    </submittedName>
</protein>
<evidence type="ECO:0000313" key="2">
    <source>
        <dbReference type="EMBL" id="MCD9645917.1"/>
    </source>
</evidence>
<reference evidence="2 3" key="1">
    <citation type="journal article" date="2021" name="BMC Genomics">
        <title>Datura genome reveals duplications of psychoactive alkaloid biosynthetic genes and high mutation rate following tissue culture.</title>
        <authorList>
            <person name="Rajewski A."/>
            <person name="Carter-House D."/>
            <person name="Stajich J."/>
            <person name="Litt A."/>
        </authorList>
    </citation>
    <scope>NUCLEOTIDE SEQUENCE [LARGE SCALE GENOMIC DNA]</scope>
    <source>
        <strain evidence="2">AR-01</strain>
    </source>
</reference>